<sequence>MISIEDRMMIHELISLHGHFVDEGKLDELSQVFSPDVIYDLDDFGFGALMGIDAVKNSAISLGDANPVGHHITNIVLSEGNEENTIYSKSKGIGIKTDGSCGSVIYEDIVKKLSGEWRITYRKVIPRRKPLSGKY</sequence>
<dbReference type="EMBL" id="JACHXJ010000002">
    <property type="protein sequence ID" value="MBB3128726.1"/>
    <property type="molecule type" value="Genomic_DNA"/>
</dbReference>
<dbReference type="RefSeq" id="WP_183582850.1">
    <property type="nucleotide sequence ID" value="NZ_JACHXJ010000002.1"/>
</dbReference>
<dbReference type="InterPro" id="IPR032710">
    <property type="entry name" value="NTF2-like_dom_sf"/>
</dbReference>
<dbReference type="AlphaFoldDB" id="A0A839TPH9"/>
<name>A0A839TPH9_9BACL</name>
<dbReference type="Gene3D" id="3.10.450.50">
    <property type="match status" value="1"/>
</dbReference>
<organism evidence="2 3">
    <name type="scientific">Paenibacillus rhizosphaerae</name>
    <dbReference type="NCBI Taxonomy" id="297318"/>
    <lineage>
        <taxon>Bacteria</taxon>
        <taxon>Bacillati</taxon>
        <taxon>Bacillota</taxon>
        <taxon>Bacilli</taxon>
        <taxon>Bacillales</taxon>
        <taxon>Paenibacillaceae</taxon>
        <taxon>Paenibacillus</taxon>
    </lineage>
</organism>
<dbReference type="SUPFAM" id="SSF54427">
    <property type="entry name" value="NTF2-like"/>
    <property type="match status" value="1"/>
</dbReference>
<protein>
    <recommendedName>
        <fullName evidence="1">SnoaL-like domain-containing protein</fullName>
    </recommendedName>
</protein>
<evidence type="ECO:0000259" key="1">
    <source>
        <dbReference type="Pfam" id="PF13577"/>
    </source>
</evidence>
<gene>
    <name evidence="2" type="ORF">FHS19_003380</name>
</gene>
<accession>A0A839TPH9</accession>
<evidence type="ECO:0000313" key="3">
    <source>
        <dbReference type="Proteomes" id="UP000517523"/>
    </source>
</evidence>
<dbReference type="Pfam" id="PF13577">
    <property type="entry name" value="SnoaL_4"/>
    <property type="match status" value="1"/>
</dbReference>
<evidence type="ECO:0000313" key="2">
    <source>
        <dbReference type="EMBL" id="MBB3128726.1"/>
    </source>
</evidence>
<proteinExistence type="predicted"/>
<reference evidence="2 3" key="1">
    <citation type="submission" date="2020-08" db="EMBL/GenBank/DDBJ databases">
        <title>Genomic Encyclopedia of Type Strains, Phase III (KMG-III): the genomes of soil and plant-associated and newly described type strains.</title>
        <authorList>
            <person name="Whitman W."/>
        </authorList>
    </citation>
    <scope>NUCLEOTIDE SEQUENCE [LARGE SCALE GENOMIC DNA]</scope>
    <source>
        <strain evidence="2 3">CECT 5831</strain>
    </source>
</reference>
<comment type="caution">
    <text evidence="2">The sequence shown here is derived from an EMBL/GenBank/DDBJ whole genome shotgun (WGS) entry which is preliminary data.</text>
</comment>
<feature type="domain" description="SnoaL-like" evidence="1">
    <location>
        <begin position="4"/>
        <end position="123"/>
    </location>
</feature>
<dbReference type="Proteomes" id="UP000517523">
    <property type="component" value="Unassembled WGS sequence"/>
</dbReference>
<dbReference type="InterPro" id="IPR037401">
    <property type="entry name" value="SnoaL-like"/>
</dbReference>